<dbReference type="EMBL" id="BSXV01000432">
    <property type="protein sequence ID" value="GME89072.1"/>
    <property type="molecule type" value="Genomic_DNA"/>
</dbReference>
<gene>
    <name evidence="1" type="ORF">Cboi01_000124600</name>
</gene>
<reference evidence="1" key="1">
    <citation type="submission" date="2023-04" db="EMBL/GenBank/DDBJ databases">
        <title>Candida boidinii NBRC 1967.</title>
        <authorList>
            <person name="Ichikawa N."/>
            <person name="Sato H."/>
            <person name="Tonouchi N."/>
        </authorList>
    </citation>
    <scope>NUCLEOTIDE SEQUENCE</scope>
    <source>
        <strain evidence="1">NBRC 1967</strain>
    </source>
</reference>
<evidence type="ECO:0000313" key="1">
    <source>
        <dbReference type="EMBL" id="GME89072.1"/>
    </source>
</evidence>
<comment type="caution">
    <text evidence="1">The sequence shown here is derived from an EMBL/GenBank/DDBJ whole genome shotgun (WGS) entry which is preliminary data.</text>
</comment>
<evidence type="ECO:0000313" key="2">
    <source>
        <dbReference type="Proteomes" id="UP001165101"/>
    </source>
</evidence>
<name>A0ACB5TIL1_CANBO</name>
<keyword evidence="2" id="KW-1185">Reference proteome</keyword>
<organism evidence="1 2">
    <name type="scientific">Candida boidinii</name>
    <name type="common">Yeast</name>
    <dbReference type="NCBI Taxonomy" id="5477"/>
    <lineage>
        <taxon>Eukaryota</taxon>
        <taxon>Fungi</taxon>
        <taxon>Dikarya</taxon>
        <taxon>Ascomycota</taxon>
        <taxon>Saccharomycotina</taxon>
        <taxon>Pichiomycetes</taxon>
        <taxon>Pichiales</taxon>
        <taxon>Pichiaceae</taxon>
        <taxon>Ogataea</taxon>
        <taxon>Ogataea/Candida clade</taxon>
    </lineage>
</organism>
<accession>A0ACB5TIL1</accession>
<protein>
    <submittedName>
        <fullName evidence="1">Unnamed protein product</fullName>
    </submittedName>
</protein>
<dbReference type="Proteomes" id="UP001165101">
    <property type="component" value="Unassembled WGS sequence"/>
</dbReference>
<sequence>MSARKAVPSQTKSIPANSSPTSSDSVLSTYTTFKPCPHLSKVLSSNAKDMVLKTYSTGMKICLMNTINKNGKKFIYLTKDNKKIDQKSLLKLKSKILSCKDCSEISLIFMCLQCPNVGCFEHNHAFNHARNNGHIFGINPTNGFMMCFKCREYVSDPILEKIRINQIENSNMLSLFPGLPIYSHEHDSIKNELILKDSRIPTFKATTGLKGFINMGSTCFMSSILQTFIHNPFIRNYFLSGYHMDCNKKPEDCLFCCVDEIFKNFYTSSTFNGFGPTSLLTASWKVKRSLAGYSEQDAHEFWQFLVHQLHKNDTKRIRNNNNSKEQTPSLDTNNNTSFTSTSSSHCNCLTHDTFAGELQSSIKCKDCNKLTITVDPMLDISLEISEKNSSSSVSSSNKNSKSLESLINCLDKFTKSEKLDVKYSCSNCNKKTEATKKLLIKKLPKTLTIQLKRFEHLGISSKIDYPIEIPLILEMSKYSLDKSELKPYELFAVVCHIGSVNTGHYISMIKNKDGMWFKFDDATVTRVTERDVLNSKAYLLFYIIHELP</sequence>
<proteinExistence type="predicted"/>